<proteinExistence type="predicted"/>
<evidence type="ECO:0000313" key="3">
    <source>
        <dbReference type="EMBL" id="MDH6218219.1"/>
    </source>
</evidence>
<gene>
    <name evidence="3" type="ORF">M2283_005551</name>
</gene>
<evidence type="ECO:0000313" key="4">
    <source>
        <dbReference type="Proteomes" id="UP001160499"/>
    </source>
</evidence>
<dbReference type="InterPro" id="IPR013096">
    <property type="entry name" value="Cupin_2"/>
</dbReference>
<keyword evidence="1" id="KW-0479">Metal-binding</keyword>
<comment type="caution">
    <text evidence="3">The sequence shown here is derived from an EMBL/GenBank/DDBJ whole genome shotgun (WGS) entry which is preliminary data.</text>
</comment>
<dbReference type="InterPro" id="IPR014710">
    <property type="entry name" value="RmlC-like_jellyroll"/>
</dbReference>
<sequence length="150" mass="16277">MPVMPLLPDQPTLELRGELMVADTSSASVVHAMHGGADTARWKCLARRMGLAGTWEAVEWASLPPGAVCGEHHHTRTEELYFVISGEGEILLNDIPHRIRPGHLVVNGLGTRHQFRNLGDQDLNWLVIEVFGPDTAHALVGATTTSGETS</sequence>
<dbReference type="InterPro" id="IPR051610">
    <property type="entry name" value="GPI/OXD"/>
</dbReference>
<feature type="domain" description="Cupin type-2" evidence="2">
    <location>
        <begin position="61"/>
        <end position="128"/>
    </location>
</feature>
<dbReference type="Pfam" id="PF07883">
    <property type="entry name" value="Cupin_2"/>
    <property type="match status" value="1"/>
</dbReference>
<dbReference type="Proteomes" id="UP001160499">
    <property type="component" value="Unassembled WGS sequence"/>
</dbReference>
<evidence type="ECO:0000256" key="1">
    <source>
        <dbReference type="ARBA" id="ARBA00022723"/>
    </source>
</evidence>
<dbReference type="RefSeq" id="WP_280879109.1">
    <property type="nucleotide sequence ID" value="NZ_JARXVH010000009.1"/>
</dbReference>
<reference evidence="3 4" key="1">
    <citation type="submission" date="2023-04" db="EMBL/GenBank/DDBJ databases">
        <title>Forest soil microbial communities from Buena Vista Peninsula, Colon Province, Panama.</title>
        <authorList>
            <person name="Bouskill N."/>
        </authorList>
    </citation>
    <scope>NUCLEOTIDE SEQUENCE [LARGE SCALE GENOMIC DNA]</scope>
    <source>
        <strain evidence="3 4">GGS1</strain>
    </source>
</reference>
<dbReference type="PANTHER" id="PTHR35848:SF6">
    <property type="entry name" value="CUPIN TYPE-2 DOMAIN-CONTAINING PROTEIN"/>
    <property type="match status" value="1"/>
</dbReference>
<organism evidence="3 4">
    <name type="scientific">Streptomyces pseudovenezuelae</name>
    <dbReference type="NCBI Taxonomy" id="67350"/>
    <lineage>
        <taxon>Bacteria</taxon>
        <taxon>Bacillati</taxon>
        <taxon>Actinomycetota</taxon>
        <taxon>Actinomycetes</taxon>
        <taxon>Kitasatosporales</taxon>
        <taxon>Streptomycetaceae</taxon>
        <taxon>Streptomyces</taxon>
        <taxon>Streptomyces aurantiacus group</taxon>
    </lineage>
</organism>
<evidence type="ECO:0000259" key="2">
    <source>
        <dbReference type="Pfam" id="PF07883"/>
    </source>
</evidence>
<accession>A0ABT6LS81</accession>
<name>A0ABT6LS81_9ACTN</name>
<dbReference type="Gene3D" id="2.60.120.10">
    <property type="entry name" value="Jelly Rolls"/>
    <property type="match status" value="1"/>
</dbReference>
<dbReference type="PANTHER" id="PTHR35848">
    <property type="entry name" value="OXALATE-BINDING PROTEIN"/>
    <property type="match status" value="1"/>
</dbReference>
<dbReference type="EMBL" id="JARXVH010000009">
    <property type="protein sequence ID" value="MDH6218219.1"/>
    <property type="molecule type" value="Genomic_DNA"/>
</dbReference>
<keyword evidence="4" id="KW-1185">Reference proteome</keyword>
<protein>
    <submittedName>
        <fullName evidence="3">Mannose-6-phosphate isomerase-like protein (Cupin superfamily)</fullName>
    </submittedName>
</protein>
<dbReference type="InterPro" id="IPR011051">
    <property type="entry name" value="RmlC_Cupin_sf"/>
</dbReference>
<dbReference type="SUPFAM" id="SSF51182">
    <property type="entry name" value="RmlC-like cupins"/>
    <property type="match status" value="1"/>
</dbReference>